<dbReference type="GO" id="GO:0003676">
    <property type="term" value="F:nucleic acid binding"/>
    <property type="evidence" value="ECO:0007669"/>
    <property type="project" value="InterPro"/>
</dbReference>
<dbReference type="Pfam" id="PF13456">
    <property type="entry name" value="RVT_3"/>
    <property type="match status" value="1"/>
</dbReference>
<dbReference type="InParanoid" id="A0A1U8QC46"/>
<dbReference type="RefSeq" id="XP_019055746.1">
    <property type="nucleotide sequence ID" value="XM_019200201.1"/>
</dbReference>
<dbReference type="KEGG" id="nnu:109115811"/>
<evidence type="ECO:0000259" key="1">
    <source>
        <dbReference type="PROSITE" id="PS50879"/>
    </source>
</evidence>
<dbReference type="SUPFAM" id="SSF53098">
    <property type="entry name" value="Ribonuclease H-like"/>
    <property type="match status" value="1"/>
</dbReference>
<organism evidence="2 3">
    <name type="scientific">Nelumbo nucifera</name>
    <name type="common">Sacred lotus</name>
    <dbReference type="NCBI Taxonomy" id="4432"/>
    <lineage>
        <taxon>Eukaryota</taxon>
        <taxon>Viridiplantae</taxon>
        <taxon>Streptophyta</taxon>
        <taxon>Embryophyta</taxon>
        <taxon>Tracheophyta</taxon>
        <taxon>Spermatophyta</taxon>
        <taxon>Magnoliopsida</taxon>
        <taxon>Proteales</taxon>
        <taxon>Nelumbonaceae</taxon>
        <taxon>Nelumbo</taxon>
    </lineage>
</organism>
<dbReference type="OMA" id="IADIRIM"/>
<reference evidence="3" key="1">
    <citation type="submission" date="2025-08" db="UniProtKB">
        <authorList>
            <consortium name="RefSeq"/>
        </authorList>
    </citation>
    <scope>IDENTIFICATION</scope>
</reference>
<dbReference type="InterPro" id="IPR053151">
    <property type="entry name" value="RNase_H-like"/>
</dbReference>
<feature type="domain" description="RNase H type-1" evidence="1">
    <location>
        <begin position="83"/>
        <end position="191"/>
    </location>
</feature>
<dbReference type="InterPro" id="IPR036397">
    <property type="entry name" value="RNaseH_sf"/>
</dbReference>
<dbReference type="PANTHER" id="PTHR47723:SF19">
    <property type="entry name" value="POLYNUCLEOTIDYL TRANSFERASE, RIBONUCLEASE H-LIKE SUPERFAMILY PROTEIN"/>
    <property type="match status" value="1"/>
</dbReference>
<protein>
    <submittedName>
        <fullName evidence="3">Uncharacterized protein LOC109115811</fullName>
    </submittedName>
</protein>
<dbReference type="STRING" id="4432.A0A1U8QC46"/>
<proteinExistence type="predicted"/>
<dbReference type="OrthoDB" id="1752183at2759"/>
<dbReference type="GeneID" id="109115811"/>
<dbReference type="Gene3D" id="3.30.420.10">
    <property type="entry name" value="Ribonuclease H-like superfamily/Ribonuclease H"/>
    <property type="match status" value="1"/>
</dbReference>
<dbReference type="PANTHER" id="PTHR47723">
    <property type="entry name" value="OS05G0353850 PROTEIN"/>
    <property type="match status" value="1"/>
</dbReference>
<dbReference type="GO" id="GO:0004523">
    <property type="term" value="F:RNA-DNA hybrid ribonuclease activity"/>
    <property type="evidence" value="ECO:0007669"/>
    <property type="project" value="InterPro"/>
</dbReference>
<sequence>MWRCLRAAVCWTIFEERNRRICSDRERRLPEILELIQIRVFHWLKSLALFKDLSEDDLLRNWKEIASSTPVKDTSLPSWAPPPSGFVKLNFDGSSMGNPGPSGIGGVLRNEEGMIISLFSGPIGLGDSLKAEISAVIEGTQRAIELNITNLVIEGNSKLVVDWLRIDTANFWSYNNERRKFNWLTKNIEVR</sequence>
<dbReference type="InterPro" id="IPR012337">
    <property type="entry name" value="RNaseH-like_sf"/>
</dbReference>
<dbReference type="InterPro" id="IPR044730">
    <property type="entry name" value="RNase_H-like_dom_plant"/>
</dbReference>
<dbReference type="Proteomes" id="UP000189703">
    <property type="component" value="Unplaced"/>
</dbReference>
<evidence type="ECO:0000313" key="3">
    <source>
        <dbReference type="RefSeq" id="XP_019055746.1"/>
    </source>
</evidence>
<name>A0A1U8QC46_NELNU</name>
<accession>A0A1U8QC46</accession>
<dbReference type="PROSITE" id="PS50879">
    <property type="entry name" value="RNASE_H_1"/>
    <property type="match status" value="1"/>
</dbReference>
<dbReference type="AlphaFoldDB" id="A0A1U8QC46"/>
<gene>
    <name evidence="3" type="primary">LOC109115811</name>
</gene>
<dbReference type="InterPro" id="IPR002156">
    <property type="entry name" value="RNaseH_domain"/>
</dbReference>
<evidence type="ECO:0000313" key="2">
    <source>
        <dbReference type="Proteomes" id="UP000189703"/>
    </source>
</evidence>
<dbReference type="CDD" id="cd06222">
    <property type="entry name" value="RNase_H_like"/>
    <property type="match status" value="1"/>
</dbReference>
<keyword evidence="2" id="KW-1185">Reference proteome</keyword>